<dbReference type="GO" id="GO:0042907">
    <property type="term" value="F:xanthine transmembrane transporter activity"/>
    <property type="evidence" value="ECO:0007669"/>
    <property type="project" value="TreeGrafter"/>
</dbReference>
<evidence type="ECO:0000313" key="10">
    <source>
        <dbReference type="Proteomes" id="UP000807353"/>
    </source>
</evidence>
<name>A0A9P5XY23_9AGAR</name>
<evidence type="ECO:0000256" key="2">
    <source>
        <dbReference type="ARBA" id="ARBA00008821"/>
    </source>
</evidence>
<feature type="compositionally biased region" description="Basic and acidic residues" evidence="7">
    <location>
        <begin position="1"/>
        <end position="10"/>
    </location>
</feature>
<dbReference type="GO" id="GO:0005886">
    <property type="term" value="C:plasma membrane"/>
    <property type="evidence" value="ECO:0007669"/>
    <property type="project" value="TreeGrafter"/>
</dbReference>
<keyword evidence="3" id="KW-0813">Transport</keyword>
<feature type="transmembrane region" description="Helical" evidence="8">
    <location>
        <begin position="472"/>
        <end position="491"/>
    </location>
</feature>
<keyword evidence="6 8" id="KW-0472">Membrane</keyword>
<evidence type="ECO:0000256" key="6">
    <source>
        <dbReference type="ARBA" id="ARBA00023136"/>
    </source>
</evidence>
<accession>A0A9P5XY23</accession>
<reference evidence="9" key="1">
    <citation type="submission" date="2020-11" db="EMBL/GenBank/DDBJ databases">
        <authorList>
            <consortium name="DOE Joint Genome Institute"/>
            <person name="Ahrendt S."/>
            <person name="Riley R."/>
            <person name="Andreopoulos W."/>
            <person name="Labutti K."/>
            <person name="Pangilinan J."/>
            <person name="Ruiz-Duenas F.J."/>
            <person name="Barrasa J.M."/>
            <person name="Sanchez-Garcia M."/>
            <person name="Camarero S."/>
            <person name="Miyauchi S."/>
            <person name="Serrano A."/>
            <person name="Linde D."/>
            <person name="Babiker R."/>
            <person name="Drula E."/>
            <person name="Ayuso-Fernandez I."/>
            <person name="Pacheco R."/>
            <person name="Padilla G."/>
            <person name="Ferreira P."/>
            <person name="Barriuso J."/>
            <person name="Kellner H."/>
            <person name="Castanera R."/>
            <person name="Alfaro M."/>
            <person name="Ramirez L."/>
            <person name="Pisabarro A.G."/>
            <person name="Kuo A."/>
            <person name="Tritt A."/>
            <person name="Lipzen A."/>
            <person name="He G."/>
            <person name="Yan M."/>
            <person name="Ng V."/>
            <person name="Cullen D."/>
            <person name="Martin F."/>
            <person name="Rosso M.-N."/>
            <person name="Henrissat B."/>
            <person name="Hibbett D."/>
            <person name="Martinez A.T."/>
            <person name="Grigoriev I.V."/>
        </authorList>
    </citation>
    <scope>NUCLEOTIDE SEQUENCE</scope>
    <source>
        <strain evidence="9">CBS 247.69</strain>
    </source>
</reference>
<dbReference type="Pfam" id="PF00860">
    <property type="entry name" value="Xan_ur_permease"/>
    <property type="match status" value="1"/>
</dbReference>
<comment type="similarity">
    <text evidence="2">Belongs to the nucleobase:cation symporter-2 (NCS2) (TC 2.A.40) family.</text>
</comment>
<feature type="transmembrane region" description="Helical" evidence="8">
    <location>
        <begin position="235"/>
        <end position="254"/>
    </location>
</feature>
<evidence type="ECO:0000256" key="4">
    <source>
        <dbReference type="ARBA" id="ARBA00022692"/>
    </source>
</evidence>
<dbReference type="InterPro" id="IPR006042">
    <property type="entry name" value="Xan_ur_permease"/>
</dbReference>
<evidence type="ECO:0000256" key="8">
    <source>
        <dbReference type="SAM" id="Phobius"/>
    </source>
</evidence>
<feature type="transmembrane region" description="Helical" evidence="8">
    <location>
        <begin position="317"/>
        <end position="336"/>
    </location>
</feature>
<feature type="transmembrane region" description="Helical" evidence="8">
    <location>
        <begin position="447"/>
        <end position="466"/>
    </location>
</feature>
<sequence length="593" mass="63253">MDSRMDKEEPQSTQSIQETAPAPGIPSESRHAPLRMRISKIVEKATTHDGWFGDYDYAWLCTPSLPFSGGSRNPRLPPFYALNTELPLALAITSGLQHALAMLAGLITPPIILASSLNLDNQTSAYMISASLISGGILSLLQMSRIKLFRGYYLGTGLITVVGTSFSTLSTANAIFEAMYRDGTCPSVTSDAGVTRGPCPDAYGMVLGTSLICSFLEIFMSFAPPRILQRVFPPMVTGTVVLMIGVSLIGASGIPNWGGGSNDCKTSPATGIFQLCPTIFAPRPLPWGSAEFIGIGFLSFITIIITEIFGSPFLKNISIITGLAVGCIVAGAAGYIDGSTIKAAPAITFLWVRRFKISVYPPAILPMLAVYISLAMEAIGDITASAEVSRVEVQGQEFESRIQGGILVDGIGGFVSALFTVAPLSTFAQNNGVIAITRCANRGAGRWCCFFLILFGVLGKISGVFLAIPNPVLGGVTTFLFASVAVSGVRVLSYIRFTRRDRFVLAAALSFGFGDLLVPGIFTHLFERVGDQNKGLQGLFDSITIVLSTPFLSSGIVAAILNLILPQEPEHDADKLDHEDPLDVESDEHRQSN</sequence>
<feature type="transmembrane region" description="Helical" evidence="8">
    <location>
        <begin position="292"/>
        <end position="310"/>
    </location>
</feature>
<dbReference type="EMBL" id="MU150322">
    <property type="protein sequence ID" value="KAF9459154.1"/>
    <property type="molecule type" value="Genomic_DNA"/>
</dbReference>
<proteinExistence type="inferred from homology"/>
<dbReference type="Proteomes" id="UP000807353">
    <property type="component" value="Unassembled WGS sequence"/>
</dbReference>
<evidence type="ECO:0000256" key="5">
    <source>
        <dbReference type="ARBA" id="ARBA00022989"/>
    </source>
</evidence>
<keyword evidence="4 8" id="KW-0812">Transmembrane</keyword>
<dbReference type="PANTHER" id="PTHR42810">
    <property type="entry name" value="PURINE PERMEASE C1399.01C-RELATED"/>
    <property type="match status" value="1"/>
</dbReference>
<dbReference type="GO" id="GO:0000324">
    <property type="term" value="C:fungal-type vacuole"/>
    <property type="evidence" value="ECO:0007669"/>
    <property type="project" value="TreeGrafter"/>
</dbReference>
<feature type="transmembrane region" description="Helical" evidence="8">
    <location>
        <begin position="202"/>
        <end position="223"/>
    </location>
</feature>
<keyword evidence="5 8" id="KW-1133">Transmembrane helix</keyword>
<dbReference type="PROSITE" id="PS01116">
    <property type="entry name" value="XANTH_URACIL_PERMASE"/>
    <property type="match status" value="1"/>
</dbReference>
<protein>
    <submittedName>
        <fullName evidence="9">Xanthine/uracil permease</fullName>
    </submittedName>
</protein>
<feature type="transmembrane region" description="Helical" evidence="8">
    <location>
        <begin position="542"/>
        <end position="565"/>
    </location>
</feature>
<comment type="caution">
    <text evidence="9">The sequence shown here is derived from an EMBL/GenBank/DDBJ whole genome shotgun (WGS) entry which is preliminary data.</text>
</comment>
<feature type="transmembrane region" description="Helical" evidence="8">
    <location>
        <begin position="153"/>
        <end position="176"/>
    </location>
</feature>
<dbReference type="PANTHER" id="PTHR42810:SF2">
    <property type="entry name" value="PURINE PERMEASE C1399.01C-RELATED"/>
    <property type="match status" value="1"/>
</dbReference>
<feature type="region of interest" description="Disordered" evidence="7">
    <location>
        <begin position="1"/>
        <end position="30"/>
    </location>
</feature>
<gene>
    <name evidence="9" type="ORF">BDZ94DRAFT_1300719</name>
</gene>
<feature type="transmembrane region" description="Helical" evidence="8">
    <location>
        <begin position="123"/>
        <end position="141"/>
    </location>
</feature>
<dbReference type="OrthoDB" id="1641903at2759"/>
<dbReference type="NCBIfam" id="TIGR00801">
    <property type="entry name" value="ncs2"/>
    <property type="match status" value="1"/>
</dbReference>
<feature type="region of interest" description="Disordered" evidence="7">
    <location>
        <begin position="572"/>
        <end position="593"/>
    </location>
</feature>
<dbReference type="InterPro" id="IPR006043">
    <property type="entry name" value="NCS2"/>
</dbReference>
<keyword evidence="10" id="KW-1185">Reference proteome</keyword>
<evidence type="ECO:0000313" key="9">
    <source>
        <dbReference type="EMBL" id="KAF9459154.1"/>
    </source>
</evidence>
<feature type="transmembrane region" description="Helical" evidence="8">
    <location>
        <begin position="503"/>
        <end position="522"/>
    </location>
</feature>
<dbReference type="AlphaFoldDB" id="A0A9P5XY23"/>
<evidence type="ECO:0000256" key="1">
    <source>
        <dbReference type="ARBA" id="ARBA00004141"/>
    </source>
</evidence>
<organism evidence="9 10">
    <name type="scientific">Collybia nuda</name>
    <dbReference type="NCBI Taxonomy" id="64659"/>
    <lineage>
        <taxon>Eukaryota</taxon>
        <taxon>Fungi</taxon>
        <taxon>Dikarya</taxon>
        <taxon>Basidiomycota</taxon>
        <taxon>Agaricomycotina</taxon>
        <taxon>Agaricomycetes</taxon>
        <taxon>Agaricomycetidae</taxon>
        <taxon>Agaricales</taxon>
        <taxon>Tricholomatineae</taxon>
        <taxon>Clitocybaceae</taxon>
        <taxon>Collybia</taxon>
    </lineage>
</organism>
<evidence type="ECO:0000256" key="3">
    <source>
        <dbReference type="ARBA" id="ARBA00022448"/>
    </source>
</evidence>
<evidence type="ECO:0000256" key="7">
    <source>
        <dbReference type="SAM" id="MobiDB-lite"/>
    </source>
</evidence>
<comment type="subcellular location">
    <subcellularLocation>
        <location evidence="1">Membrane</location>
        <topology evidence="1">Multi-pass membrane protein</topology>
    </subcellularLocation>
</comment>